<evidence type="ECO:0000256" key="6">
    <source>
        <dbReference type="SAM" id="MobiDB-lite"/>
    </source>
</evidence>
<evidence type="ECO:0000256" key="4">
    <source>
        <dbReference type="ARBA" id="ARBA00022989"/>
    </source>
</evidence>
<dbReference type="Pfam" id="PF07690">
    <property type="entry name" value="MFS_1"/>
    <property type="match status" value="1"/>
</dbReference>
<dbReference type="Gene3D" id="1.20.1250.20">
    <property type="entry name" value="MFS general substrate transporter like domains"/>
    <property type="match status" value="1"/>
</dbReference>
<feature type="transmembrane region" description="Helical" evidence="7">
    <location>
        <begin position="353"/>
        <end position="376"/>
    </location>
</feature>
<feature type="transmembrane region" description="Helical" evidence="7">
    <location>
        <begin position="416"/>
        <end position="436"/>
    </location>
</feature>
<evidence type="ECO:0000256" key="5">
    <source>
        <dbReference type="ARBA" id="ARBA00023136"/>
    </source>
</evidence>
<dbReference type="PANTHER" id="PTHR43791:SF7">
    <property type="entry name" value="MAJOR FACILITATOR SUPERFAMILY (MFS) PROFILE DOMAIN-CONTAINING PROTEIN"/>
    <property type="match status" value="1"/>
</dbReference>
<evidence type="ECO:0000256" key="1">
    <source>
        <dbReference type="ARBA" id="ARBA00004141"/>
    </source>
</evidence>
<organism evidence="8 9">
    <name type="scientific">Mycena venus</name>
    <dbReference type="NCBI Taxonomy" id="2733690"/>
    <lineage>
        <taxon>Eukaryota</taxon>
        <taxon>Fungi</taxon>
        <taxon>Dikarya</taxon>
        <taxon>Basidiomycota</taxon>
        <taxon>Agaricomycotina</taxon>
        <taxon>Agaricomycetes</taxon>
        <taxon>Agaricomycetidae</taxon>
        <taxon>Agaricales</taxon>
        <taxon>Marasmiineae</taxon>
        <taxon>Mycenaceae</taxon>
        <taxon>Mycena</taxon>
    </lineage>
</organism>
<feature type="transmembrane region" description="Helical" evidence="7">
    <location>
        <begin position="156"/>
        <end position="174"/>
    </location>
</feature>
<gene>
    <name evidence="8" type="ORF">MVEN_02514100</name>
</gene>
<dbReference type="InterPro" id="IPR011701">
    <property type="entry name" value="MFS"/>
</dbReference>
<keyword evidence="4 7" id="KW-1133">Transmembrane helix</keyword>
<comment type="caution">
    <text evidence="8">The sequence shown here is derived from an EMBL/GenBank/DDBJ whole genome shotgun (WGS) entry which is preliminary data.</text>
</comment>
<feature type="transmembrane region" description="Helical" evidence="7">
    <location>
        <begin position="320"/>
        <end position="347"/>
    </location>
</feature>
<keyword evidence="9" id="KW-1185">Reference proteome</keyword>
<evidence type="ECO:0000313" key="9">
    <source>
        <dbReference type="Proteomes" id="UP000620124"/>
    </source>
</evidence>
<keyword evidence="5 7" id="KW-0472">Membrane</keyword>
<keyword evidence="3 7" id="KW-0812">Transmembrane</keyword>
<evidence type="ECO:0000256" key="7">
    <source>
        <dbReference type="SAM" id="Phobius"/>
    </source>
</evidence>
<feature type="transmembrane region" description="Helical" evidence="7">
    <location>
        <begin position="383"/>
        <end position="404"/>
    </location>
</feature>
<comment type="subcellular location">
    <subcellularLocation>
        <location evidence="1">Membrane</location>
        <topology evidence="1">Multi-pass membrane protein</topology>
    </subcellularLocation>
</comment>
<dbReference type="GO" id="GO:0016020">
    <property type="term" value="C:membrane"/>
    <property type="evidence" value="ECO:0007669"/>
    <property type="project" value="UniProtKB-SubCell"/>
</dbReference>
<dbReference type="EMBL" id="JACAZI010000034">
    <property type="protein sequence ID" value="KAF7328846.1"/>
    <property type="molecule type" value="Genomic_DNA"/>
</dbReference>
<reference evidence="8" key="1">
    <citation type="submission" date="2020-05" db="EMBL/GenBank/DDBJ databases">
        <title>Mycena genomes resolve the evolution of fungal bioluminescence.</title>
        <authorList>
            <person name="Tsai I.J."/>
        </authorList>
    </citation>
    <scope>NUCLEOTIDE SEQUENCE</scope>
    <source>
        <strain evidence="8">CCC161011</strain>
    </source>
</reference>
<proteinExistence type="predicted"/>
<evidence type="ECO:0000256" key="2">
    <source>
        <dbReference type="ARBA" id="ARBA00022448"/>
    </source>
</evidence>
<dbReference type="SUPFAM" id="SSF103473">
    <property type="entry name" value="MFS general substrate transporter"/>
    <property type="match status" value="1"/>
</dbReference>
<sequence>MLDSCSSCSQGRKALPFLSPMPTAPTFSEKSGSNEKVDDNDAVVQVDQVTLNEDNYTPADYTRVVRKVDRYLLPLMWICYGTSTAEVEFRFINRPLGIQQSDKTSLGNQAIFGLRTDTHLKGQEYQWLTTIFYMTYLIGEFPSNFLLQRWAMGRTLSIYMLCWGICVVSISVAQNWTHLMVIRALQGFFECTISPGFVLIIGTWYRTEEHAARALFWQSANAGFGIISDLCSYGIGLHAKNHPGGLAPWRGISLFLGSATILCAIACFFLLGSPKEVRWLSREDKNIVAARILKNKAGRDVTGVKWDWEQVIEAFLDPQLYFCGLNAFLSSVPNGGLTTFGSIMYASFGFTELQVLLVGIPRSVVSVLLFVAVMIFSGRVKNIRMWVMAFATVPPFVGILALSLLPNEPDFKWIKWGMYLITVPYVLSLFLGWTLIPSNVAGRTKKTIISSGTFLCYCVGNMW</sequence>
<keyword evidence="2" id="KW-0813">Transport</keyword>
<name>A0A8H6WUH8_9AGAR</name>
<protein>
    <submittedName>
        <fullName evidence="8">MFS general substrate transporter-31</fullName>
    </submittedName>
</protein>
<dbReference type="GO" id="GO:0022857">
    <property type="term" value="F:transmembrane transporter activity"/>
    <property type="evidence" value="ECO:0007669"/>
    <property type="project" value="InterPro"/>
</dbReference>
<feature type="transmembrane region" description="Helical" evidence="7">
    <location>
        <begin position="180"/>
        <end position="202"/>
    </location>
</feature>
<dbReference type="PANTHER" id="PTHR43791">
    <property type="entry name" value="PERMEASE-RELATED"/>
    <property type="match status" value="1"/>
</dbReference>
<feature type="transmembrane region" description="Helical" evidence="7">
    <location>
        <begin position="214"/>
        <end position="235"/>
    </location>
</feature>
<accession>A0A8H6WUH8</accession>
<dbReference type="AlphaFoldDB" id="A0A8H6WUH8"/>
<dbReference type="OrthoDB" id="6730379at2759"/>
<feature type="transmembrane region" description="Helical" evidence="7">
    <location>
        <begin position="247"/>
        <end position="272"/>
    </location>
</feature>
<dbReference type="InterPro" id="IPR036259">
    <property type="entry name" value="MFS_trans_sf"/>
</dbReference>
<dbReference type="Proteomes" id="UP000620124">
    <property type="component" value="Unassembled WGS sequence"/>
</dbReference>
<evidence type="ECO:0000313" key="8">
    <source>
        <dbReference type="EMBL" id="KAF7328846.1"/>
    </source>
</evidence>
<feature type="region of interest" description="Disordered" evidence="6">
    <location>
        <begin position="16"/>
        <end position="39"/>
    </location>
</feature>
<evidence type="ECO:0000256" key="3">
    <source>
        <dbReference type="ARBA" id="ARBA00022692"/>
    </source>
</evidence>